<evidence type="ECO:0000313" key="3">
    <source>
        <dbReference type="Proteomes" id="UP000612362"/>
    </source>
</evidence>
<accession>A0A8J3MTC8</accession>
<protein>
    <submittedName>
        <fullName evidence="2">Uncharacterized protein</fullName>
    </submittedName>
</protein>
<sequence>MSPKWGRIKEGLERAVGWPTFSLGMGLAVWALMSSLPATDKNFSIAAAMLAGFAAPITWVAQRADDPSGNWRKRRGLYMSLTLLPLMLGISYAVGTFTARSYEEGGLHNLVQFSSVSSVYTALTEVVFVLLATGGLAVSTSGTPELTEADGTLDLTKDDQKVGGTPEPTEADRKAWRRAVWATTAFLVVSYGVIFEIWYNHYRISQAWATIILVVQMMAHFMQLALVISFWRVRPSSWRNLTRQEMWKSWRAWQASGPDTWASVRDAGLTALIFRLGAISVGLLATGSGGVFLVELTGNLLFLPLPYVVSRSGASESPVEMLRRATRRLRGRYAKG</sequence>
<keyword evidence="1" id="KW-0472">Membrane</keyword>
<feature type="transmembrane region" description="Helical" evidence="1">
    <location>
        <begin position="119"/>
        <end position="138"/>
    </location>
</feature>
<proteinExistence type="predicted"/>
<comment type="caution">
    <text evidence="2">The sequence shown here is derived from an EMBL/GenBank/DDBJ whole genome shotgun (WGS) entry which is preliminary data.</text>
</comment>
<dbReference type="Proteomes" id="UP000612362">
    <property type="component" value="Unassembled WGS sequence"/>
</dbReference>
<evidence type="ECO:0000256" key="1">
    <source>
        <dbReference type="SAM" id="Phobius"/>
    </source>
</evidence>
<gene>
    <name evidence="2" type="ORF">KSX_51680</name>
</gene>
<feature type="transmembrane region" description="Helical" evidence="1">
    <location>
        <begin position="272"/>
        <end position="294"/>
    </location>
</feature>
<dbReference type="AlphaFoldDB" id="A0A8J3MTC8"/>
<keyword evidence="3" id="KW-1185">Reference proteome</keyword>
<feature type="transmembrane region" description="Helical" evidence="1">
    <location>
        <begin position="45"/>
        <end position="64"/>
    </location>
</feature>
<feature type="transmembrane region" description="Helical" evidence="1">
    <location>
        <begin position="76"/>
        <end position="99"/>
    </location>
</feature>
<keyword evidence="1" id="KW-1133">Transmembrane helix</keyword>
<name>A0A8J3MTC8_9CHLR</name>
<feature type="transmembrane region" description="Helical" evidence="1">
    <location>
        <begin position="12"/>
        <end position="33"/>
    </location>
</feature>
<organism evidence="2 3">
    <name type="scientific">Ktedonospora formicarum</name>
    <dbReference type="NCBI Taxonomy" id="2778364"/>
    <lineage>
        <taxon>Bacteria</taxon>
        <taxon>Bacillati</taxon>
        <taxon>Chloroflexota</taxon>
        <taxon>Ktedonobacteria</taxon>
        <taxon>Ktedonobacterales</taxon>
        <taxon>Ktedonobacteraceae</taxon>
        <taxon>Ktedonospora</taxon>
    </lineage>
</organism>
<keyword evidence="1" id="KW-0812">Transmembrane</keyword>
<feature type="transmembrane region" description="Helical" evidence="1">
    <location>
        <begin position="211"/>
        <end position="233"/>
    </location>
</feature>
<dbReference type="RefSeq" id="WP_220196331.1">
    <property type="nucleotide sequence ID" value="NZ_BNJF01000002.1"/>
</dbReference>
<reference evidence="2" key="1">
    <citation type="submission" date="2020-10" db="EMBL/GenBank/DDBJ databases">
        <title>Taxonomic study of unclassified bacteria belonging to the class Ktedonobacteria.</title>
        <authorList>
            <person name="Yabe S."/>
            <person name="Wang C.M."/>
            <person name="Zheng Y."/>
            <person name="Sakai Y."/>
            <person name="Cavaletti L."/>
            <person name="Monciardini P."/>
            <person name="Donadio S."/>
        </authorList>
    </citation>
    <scope>NUCLEOTIDE SEQUENCE</scope>
    <source>
        <strain evidence="2">SOSP1-1</strain>
    </source>
</reference>
<dbReference type="EMBL" id="BNJF01000002">
    <property type="protein sequence ID" value="GHO47005.1"/>
    <property type="molecule type" value="Genomic_DNA"/>
</dbReference>
<feature type="transmembrane region" description="Helical" evidence="1">
    <location>
        <begin position="179"/>
        <end position="199"/>
    </location>
</feature>
<evidence type="ECO:0000313" key="2">
    <source>
        <dbReference type="EMBL" id="GHO47005.1"/>
    </source>
</evidence>